<dbReference type="PANTHER" id="PTHR35041">
    <property type="entry name" value="MEDIATOR OF RNA POLYMERASE II TRANSCRIPTION SUBUNIT 1"/>
    <property type="match status" value="1"/>
</dbReference>
<feature type="transmembrane region" description="Helical" evidence="2">
    <location>
        <begin position="77"/>
        <end position="100"/>
    </location>
</feature>
<accession>A0A4Z1PCT1</accession>
<dbReference type="EMBL" id="SNSC02000001">
    <property type="protein sequence ID" value="TID27331.1"/>
    <property type="molecule type" value="Genomic_DNA"/>
</dbReference>
<evidence type="ECO:0000313" key="4">
    <source>
        <dbReference type="Proteomes" id="UP000298493"/>
    </source>
</evidence>
<name>A0A4Z1PCT1_9PEZI</name>
<protein>
    <submittedName>
        <fullName evidence="3">Uncharacterized protein</fullName>
    </submittedName>
</protein>
<dbReference type="PANTHER" id="PTHR35041:SF6">
    <property type="entry name" value="FORMYLMETHIONINE DEFORMYLASE-LIKE PROTEIN-RELATED"/>
    <property type="match status" value="1"/>
</dbReference>
<keyword evidence="4" id="KW-1185">Reference proteome</keyword>
<feature type="region of interest" description="Disordered" evidence="1">
    <location>
        <begin position="1"/>
        <end position="26"/>
    </location>
</feature>
<reference evidence="3 4" key="1">
    <citation type="submission" date="2019-04" db="EMBL/GenBank/DDBJ databases">
        <title>High contiguity whole genome sequence and gene annotation resource for two Venturia nashicola isolates.</title>
        <authorList>
            <person name="Prokchorchik M."/>
            <person name="Won K."/>
            <person name="Lee Y."/>
            <person name="Choi E.D."/>
            <person name="Segonzac C."/>
            <person name="Sohn K.H."/>
        </authorList>
    </citation>
    <scope>NUCLEOTIDE SEQUENCE [LARGE SCALE GENOMIC DNA]</scope>
    <source>
        <strain evidence="3 4">PRI2</strain>
    </source>
</reference>
<evidence type="ECO:0000256" key="1">
    <source>
        <dbReference type="SAM" id="MobiDB-lite"/>
    </source>
</evidence>
<dbReference type="AlphaFoldDB" id="A0A4Z1PCT1"/>
<evidence type="ECO:0000313" key="3">
    <source>
        <dbReference type="EMBL" id="TID27331.1"/>
    </source>
</evidence>
<sequence>MEYQPLPTPEQHRDEFKPTSHSSDMPKMRQGIHWKAPAIMVSSLLLGFAFILGHHFFNQSLHHTPTGDAVFEQQVNTGIGTAFAFIVRMFLVVAVGTAYWQLFWHQAKARPTPIAELDSMSSIIGSALEFISIRTLLRFPLLAFMATIIWLIPLAVVFPPASLTVELSPVPLISAKELPIGVPNFNKNEFAQLPSLGSNSAAWTTFGGPRAKVMQIANAVASRGEILNLPAPSPNSSYEIDFMGPALQCSNVKGAPRATLLQNVTKALNCSLEARHRKDKGACPDMQMYLSWAPGYSDTNGKFEAVNVENFIGAPREESNDTSCSLFIATSPTIENSKPWNIVNCSLYNASYHVTVDYTGGVQQLGAKRNITSSVGYFDQLDSIGSATDDESVDVDPITGEKATLYTDLNQFGYQAIMAAFGQLLAGQISIDMYNAVGRFGINTTATSVLATSLRNTIELSNLSQIVETCYGGGGFSVCNEDANNNILNITGAAAGPLSLPQAAEQLFENITLSLLSDSAFLSVPATASTTKVTFNSPQNRYVYTWWRLVAPYVAALALSILATAIGSWAMLANGMTYTHSFSTVLRTTKNADIQDTVLVGMDSTGADPLPKHIAKAKIDFSAQDGTISLRERPKRSEDRSDLAYSRD</sequence>
<keyword evidence="2" id="KW-0472">Membrane</keyword>
<feature type="transmembrane region" description="Helical" evidence="2">
    <location>
        <begin position="36"/>
        <end position="57"/>
    </location>
</feature>
<feature type="transmembrane region" description="Helical" evidence="2">
    <location>
        <begin position="139"/>
        <end position="158"/>
    </location>
</feature>
<dbReference type="STRING" id="86259.A0A4Z1PCT1"/>
<feature type="region of interest" description="Disordered" evidence="1">
    <location>
        <begin position="627"/>
        <end position="648"/>
    </location>
</feature>
<organism evidence="3 4">
    <name type="scientific">Venturia nashicola</name>
    <dbReference type="NCBI Taxonomy" id="86259"/>
    <lineage>
        <taxon>Eukaryota</taxon>
        <taxon>Fungi</taxon>
        <taxon>Dikarya</taxon>
        <taxon>Ascomycota</taxon>
        <taxon>Pezizomycotina</taxon>
        <taxon>Dothideomycetes</taxon>
        <taxon>Pleosporomycetidae</taxon>
        <taxon>Venturiales</taxon>
        <taxon>Venturiaceae</taxon>
        <taxon>Venturia</taxon>
    </lineage>
</organism>
<dbReference type="Proteomes" id="UP000298493">
    <property type="component" value="Unassembled WGS sequence"/>
</dbReference>
<keyword evidence="2" id="KW-1133">Transmembrane helix</keyword>
<proteinExistence type="predicted"/>
<comment type="caution">
    <text evidence="3">The sequence shown here is derived from an EMBL/GenBank/DDBJ whole genome shotgun (WGS) entry which is preliminary data.</text>
</comment>
<keyword evidence="2" id="KW-0812">Transmembrane</keyword>
<feature type="compositionally biased region" description="Basic and acidic residues" evidence="1">
    <location>
        <begin position="630"/>
        <end position="648"/>
    </location>
</feature>
<evidence type="ECO:0000256" key="2">
    <source>
        <dbReference type="SAM" id="Phobius"/>
    </source>
</evidence>
<feature type="transmembrane region" description="Helical" evidence="2">
    <location>
        <begin position="546"/>
        <end position="572"/>
    </location>
</feature>
<gene>
    <name evidence="3" type="ORF">E6O75_ATG00098</name>
</gene>